<dbReference type="Pfam" id="PF01636">
    <property type="entry name" value="APH"/>
    <property type="match status" value="1"/>
</dbReference>
<evidence type="ECO:0000313" key="2">
    <source>
        <dbReference type="EMBL" id="KAK7692127.1"/>
    </source>
</evidence>
<accession>A0AAW0GQB1</accession>
<reference evidence="2 3" key="1">
    <citation type="submission" date="2022-09" db="EMBL/GenBank/DDBJ databases">
        <authorList>
            <person name="Palmer J.M."/>
        </authorList>
    </citation>
    <scope>NUCLEOTIDE SEQUENCE [LARGE SCALE GENOMIC DNA]</scope>
    <source>
        <strain evidence="2 3">DSM 7382</strain>
    </source>
</reference>
<dbReference type="EMBL" id="JASBNA010000004">
    <property type="protein sequence ID" value="KAK7692127.1"/>
    <property type="molecule type" value="Genomic_DNA"/>
</dbReference>
<evidence type="ECO:0000313" key="3">
    <source>
        <dbReference type="Proteomes" id="UP001385951"/>
    </source>
</evidence>
<dbReference type="PANTHER" id="PTHR21310">
    <property type="entry name" value="AMINOGLYCOSIDE PHOSPHOTRANSFERASE-RELATED-RELATED"/>
    <property type="match status" value="1"/>
</dbReference>
<proteinExistence type="predicted"/>
<dbReference type="Gene3D" id="3.90.1200.10">
    <property type="match status" value="1"/>
</dbReference>
<dbReference type="AlphaFoldDB" id="A0AAW0GQB1"/>
<dbReference type="InterPro" id="IPR051678">
    <property type="entry name" value="AGP_Transferase"/>
</dbReference>
<dbReference type="SUPFAM" id="SSF56112">
    <property type="entry name" value="Protein kinase-like (PK-like)"/>
    <property type="match status" value="1"/>
</dbReference>
<gene>
    <name evidence="2" type="ORF">QCA50_003746</name>
</gene>
<comment type="caution">
    <text evidence="2">The sequence shown here is derived from an EMBL/GenBank/DDBJ whole genome shotgun (WGS) entry which is preliminary data.</text>
</comment>
<dbReference type="InterPro" id="IPR011009">
    <property type="entry name" value="Kinase-like_dom_sf"/>
</dbReference>
<feature type="domain" description="Aminoglycoside phosphotransferase" evidence="1">
    <location>
        <begin position="91"/>
        <end position="275"/>
    </location>
</feature>
<evidence type="ECO:0000259" key="1">
    <source>
        <dbReference type="Pfam" id="PF01636"/>
    </source>
</evidence>
<dbReference type="InterPro" id="IPR002575">
    <property type="entry name" value="Aminoglycoside_PTrfase"/>
</dbReference>
<keyword evidence="3" id="KW-1185">Reference proteome</keyword>
<dbReference type="Proteomes" id="UP001385951">
    <property type="component" value="Unassembled WGS sequence"/>
</dbReference>
<dbReference type="PANTHER" id="PTHR21310:SF39">
    <property type="entry name" value="AMINOGLYCOSIDE PHOSPHOTRANSFERASE DOMAIN-CONTAINING PROTEIN"/>
    <property type="match status" value="1"/>
</dbReference>
<organism evidence="2 3">
    <name type="scientific">Cerrena zonata</name>
    <dbReference type="NCBI Taxonomy" id="2478898"/>
    <lineage>
        <taxon>Eukaryota</taxon>
        <taxon>Fungi</taxon>
        <taxon>Dikarya</taxon>
        <taxon>Basidiomycota</taxon>
        <taxon>Agaricomycotina</taxon>
        <taxon>Agaricomycetes</taxon>
        <taxon>Polyporales</taxon>
        <taxon>Cerrenaceae</taxon>
        <taxon>Cerrena</taxon>
    </lineage>
</organism>
<protein>
    <recommendedName>
        <fullName evidence="1">Aminoglycoside phosphotransferase domain-containing protein</fullName>
    </recommendedName>
</protein>
<sequence>MGAVSSSSILGFFQPPPILAISQQMPMKAEQGSNVLMSWSDIQHLPDDELLELGRTSPAVPLMKPCDRTIHRVCMDTVTKGLVSTHEVAALELVKSTTTIPVPAVRRFIFEPDSHGQHGQLFMEFIPARTLDQRWPHLSLWRKLIVVWTLRGYVRQLRKIPLPQTDQGPRPGPLGDKPSECEGLLFGDYGGGPFNNYSELTDWYAHKLAVAQKMNKAPNNARPFDNTRPLVFTHLDLTPFNIILDDSNRLWIIDWGFSGIYPEWFEYACMMRNWQVLGGWYGKYICQFVAGRFERQYQFILHIAWALARGMFM</sequence>
<name>A0AAW0GQB1_9APHY</name>